<dbReference type="Pfam" id="PF13621">
    <property type="entry name" value="Cupin_8"/>
    <property type="match status" value="1"/>
</dbReference>
<evidence type="ECO:0000313" key="22">
    <source>
        <dbReference type="RefSeq" id="XP_029015783.1"/>
    </source>
</evidence>
<evidence type="ECO:0000256" key="2">
    <source>
        <dbReference type="ARBA" id="ARBA00004123"/>
    </source>
</evidence>
<dbReference type="InterPro" id="IPR041667">
    <property type="entry name" value="Cupin_8"/>
</dbReference>
<evidence type="ECO:0000256" key="13">
    <source>
        <dbReference type="ARBA" id="ARBA00023306"/>
    </source>
</evidence>
<keyword evidence="12" id="KW-0539">Nucleus</keyword>
<accession>A0A6P7N8N7</accession>
<dbReference type="SMART" id="SM00558">
    <property type="entry name" value="JmjC"/>
    <property type="match status" value="1"/>
</dbReference>
<evidence type="ECO:0000313" key="21">
    <source>
        <dbReference type="RefSeq" id="XP_029015782.1"/>
    </source>
</evidence>
<evidence type="ECO:0000256" key="5">
    <source>
        <dbReference type="ARBA" id="ARBA00022853"/>
    </source>
</evidence>
<keyword evidence="6" id="KW-0223">Dioxygenase</keyword>
<dbReference type="Pfam" id="PF24472">
    <property type="entry name" value="ARM_KDM8_N"/>
    <property type="match status" value="1"/>
</dbReference>
<evidence type="ECO:0000256" key="3">
    <source>
        <dbReference type="ARBA" id="ARBA00013246"/>
    </source>
</evidence>
<keyword evidence="4" id="KW-0479">Metal-binding</keyword>
<comment type="cofactor">
    <cofactor evidence="1">
        <name>Fe(2+)</name>
        <dbReference type="ChEBI" id="CHEBI:29033"/>
    </cofactor>
</comment>
<dbReference type="Proteomes" id="UP000515150">
    <property type="component" value="Chromosome 8"/>
</dbReference>
<dbReference type="KEGG" id="bspl:114861001"/>
<evidence type="ECO:0000313" key="25">
    <source>
        <dbReference type="RefSeq" id="XP_055366833.1"/>
    </source>
</evidence>
<dbReference type="GO" id="GO:0005634">
    <property type="term" value="C:nucleus"/>
    <property type="evidence" value="ECO:0007669"/>
    <property type="project" value="UniProtKB-SubCell"/>
</dbReference>
<dbReference type="RefSeq" id="XP_055366832.1">
    <property type="nucleotide sequence ID" value="XM_055510857.1"/>
</dbReference>
<dbReference type="RefSeq" id="XP_029015782.1">
    <property type="nucleotide sequence ID" value="XM_029159949.3"/>
</dbReference>
<evidence type="ECO:0000256" key="9">
    <source>
        <dbReference type="ARBA" id="ARBA00023015"/>
    </source>
</evidence>
<evidence type="ECO:0000256" key="17">
    <source>
        <dbReference type="ARBA" id="ARBA00068725"/>
    </source>
</evidence>
<protein>
    <recommendedName>
        <fullName evidence="17">Lysine-specific demethylase 8</fullName>
        <ecNumber evidence="3">1.14.11.27</ecNumber>
    </recommendedName>
    <alternativeName>
        <fullName evidence="15">JmjC domain-containing protein 5</fullName>
    </alternativeName>
    <alternativeName>
        <fullName evidence="18">Jumonji domain-containing protein 5</fullName>
    </alternativeName>
</protein>
<evidence type="ECO:0000256" key="14">
    <source>
        <dbReference type="ARBA" id="ARBA00047915"/>
    </source>
</evidence>
<dbReference type="OrthoDB" id="47172at2759"/>
<dbReference type="CTD" id="79831"/>
<feature type="domain" description="JmjC" evidence="19">
    <location>
        <begin position="258"/>
        <end position="403"/>
    </location>
</feature>
<evidence type="ECO:0000256" key="6">
    <source>
        <dbReference type="ARBA" id="ARBA00022964"/>
    </source>
</evidence>
<dbReference type="GeneID" id="114861001"/>
<evidence type="ECO:0000256" key="15">
    <source>
        <dbReference type="ARBA" id="ARBA00049800"/>
    </source>
</evidence>
<dbReference type="PANTHER" id="PTHR12461:SF106">
    <property type="entry name" value="BIFUNCTIONAL PEPTIDASE AND ARGINYL-HYDROXYLASE JMJD5"/>
    <property type="match status" value="1"/>
</dbReference>
<comment type="catalytic activity">
    <reaction evidence="14">
        <text>N(6),N(6)-dimethyl-L-lysyl(36)-[histone H3] + 2 2-oxoglutarate + 2 O2 = L-lysyl(36)-[histone H3] + 2 formaldehyde + 2 succinate + 2 CO2</text>
        <dbReference type="Rhea" id="RHEA:42032"/>
        <dbReference type="Rhea" id="RHEA-COMP:9785"/>
        <dbReference type="Rhea" id="RHEA-COMP:9787"/>
        <dbReference type="ChEBI" id="CHEBI:15379"/>
        <dbReference type="ChEBI" id="CHEBI:16526"/>
        <dbReference type="ChEBI" id="CHEBI:16810"/>
        <dbReference type="ChEBI" id="CHEBI:16842"/>
        <dbReference type="ChEBI" id="CHEBI:29969"/>
        <dbReference type="ChEBI" id="CHEBI:30031"/>
        <dbReference type="ChEBI" id="CHEBI:61976"/>
        <dbReference type="EC" id="1.14.11.27"/>
    </reaction>
</comment>
<evidence type="ECO:0000256" key="1">
    <source>
        <dbReference type="ARBA" id="ARBA00001954"/>
    </source>
</evidence>
<evidence type="ECO:0000256" key="18">
    <source>
        <dbReference type="ARBA" id="ARBA00082907"/>
    </source>
</evidence>
<keyword evidence="10" id="KW-0090">Biological rhythms</keyword>
<evidence type="ECO:0000256" key="10">
    <source>
        <dbReference type="ARBA" id="ARBA00023108"/>
    </source>
</evidence>
<dbReference type="GO" id="GO:0046872">
    <property type="term" value="F:metal ion binding"/>
    <property type="evidence" value="ECO:0007669"/>
    <property type="project" value="UniProtKB-KW"/>
</dbReference>
<keyword evidence="5" id="KW-0156">Chromatin regulator</keyword>
<gene>
    <name evidence="21 22 23 24 25 26" type="primary">kdm8</name>
</gene>
<dbReference type="GO" id="GO:0048511">
    <property type="term" value="P:rhythmic process"/>
    <property type="evidence" value="ECO:0007669"/>
    <property type="project" value="UniProtKB-KW"/>
</dbReference>
<dbReference type="EC" id="1.14.11.27" evidence="3"/>
<dbReference type="PANTHER" id="PTHR12461">
    <property type="entry name" value="HYPOXIA-INDUCIBLE FACTOR 1 ALPHA INHIBITOR-RELATED"/>
    <property type="match status" value="1"/>
</dbReference>
<dbReference type="PROSITE" id="PS51184">
    <property type="entry name" value="JMJC"/>
    <property type="match status" value="1"/>
</dbReference>
<dbReference type="RefSeq" id="XP_029015784.1">
    <property type="nucleotide sequence ID" value="XM_029159951.3"/>
</dbReference>
<dbReference type="RefSeq" id="XP_029015783.1">
    <property type="nucleotide sequence ID" value="XM_029159950.3"/>
</dbReference>
<comment type="function">
    <text evidence="16">Histone demethylase required for G2/M phase cell cycle progression. Specifically demethylates dimethylated 'Lys-36' (H3K36me2) of histone H3, an epigenetic repressive mark, thereby acting as a transcription activator. May play a role in the regulation of the circadian clock.</text>
</comment>
<evidence type="ECO:0000256" key="4">
    <source>
        <dbReference type="ARBA" id="ARBA00022723"/>
    </source>
</evidence>
<evidence type="ECO:0000313" key="26">
    <source>
        <dbReference type="RefSeq" id="XP_055366834.1"/>
    </source>
</evidence>
<dbReference type="SUPFAM" id="SSF51197">
    <property type="entry name" value="Clavaminate synthase-like"/>
    <property type="match status" value="1"/>
</dbReference>
<comment type="subcellular location">
    <subcellularLocation>
        <location evidence="2">Nucleus</location>
    </subcellularLocation>
</comment>
<dbReference type="Gene3D" id="2.60.120.650">
    <property type="entry name" value="Cupin"/>
    <property type="match status" value="1"/>
</dbReference>
<keyword evidence="8" id="KW-0408">Iron</keyword>
<proteinExistence type="predicted"/>
<evidence type="ECO:0000256" key="8">
    <source>
        <dbReference type="ARBA" id="ARBA00023004"/>
    </source>
</evidence>
<keyword evidence="20" id="KW-1185">Reference proteome</keyword>
<dbReference type="AlphaFoldDB" id="A0A6P7N8N7"/>
<evidence type="ECO:0000256" key="12">
    <source>
        <dbReference type="ARBA" id="ARBA00023242"/>
    </source>
</evidence>
<evidence type="ECO:0000313" key="20">
    <source>
        <dbReference type="Proteomes" id="UP000515150"/>
    </source>
</evidence>
<keyword evidence="11" id="KW-0804">Transcription</keyword>
<organism evidence="20 21">
    <name type="scientific">Betta splendens</name>
    <name type="common">Siamese fighting fish</name>
    <dbReference type="NCBI Taxonomy" id="158456"/>
    <lineage>
        <taxon>Eukaryota</taxon>
        <taxon>Metazoa</taxon>
        <taxon>Chordata</taxon>
        <taxon>Craniata</taxon>
        <taxon>Vertebrata</taxon>
        <taxon>Euteleostomi</taxon>
        <taxon>Actinopterygii</taxon>
        <taxon>Neopterygii</taxon>
        <taxon>Teleostei</taxon>
        <taxon>Neoteleostei</taxon>
        <taxon>Acanthomorphata</taxon>
        <taxon>Anabantaria</taxon>
        <taxon>Anabantiformes</taxon>
        <taxon>Anabantoidei</taxon>
        <taxon>Osphronemidae</taxon>
        <taxon>Betta</taxon>
    </lineage>
</organism>
<keyword evidence="13" id="KW-0131">Cell cycle</keyword>
<name>A0A6P7N8N7_BETSP</name>
<reference evidence="21 22" key="1">
    <citation type="submission" date="2025-04" db="UniProtKB">
        <authorList>
            <consortium name="RefSeq"/>
        </authorList>
    </citation>
    <scope>IDENTIFICATION</scope>
</reference>
<sequence length="403" mass="46013">MAPLWSKISAVLPPNEEDFPLQFGDKVCPSVVDMLKRSRRQLYSDATGAERLLYAQIILDVSWEKLNTGTWRHVDKEWRRVYSYGCLFKAAALCHSDPSSDEILQAVRACDMGLLMGAAIMDNILQVIVGILQLEVKKPSEEDDETEVKRIKVDDSHTPVIRDELAVPRVRCPSLESFNTNYLLPLKPVILEGIIDHWPALNKHSWSIEYLRCVSGCRTVPVEVGSRYTDESWSQSLLTVNEFIDRYILNKDGVKDLGYLAQHQLFDQIPELKEDICLPDYCCLGEGDEDDITVNAWFGPGGTVSPLHQDPQQNFLAQVVGSKYIRLYSPKDADKLYPHQSQLLHNTSQVEVENPDTERFPEFAKAPYLECVLQPGDVLFIPVQHWHYVRSLELSFSVSFWWT</sequence>
<evidence type="ECO:0000256" key="16">
    <source>
        <dbReference type="ARBA" id="ARBA00059090"/>
    </source>
</evidence>
<evidence type="ECO:0000313" key="24">
    <source>
        <dbReference type="RefSeq" id="XP_055366832.1"/>
    </source>
</evidence>
<evidence type="ECO:0000256" key="11">
    <source>
        <dbReference type="ARBA" id="ARBA00023163"/>
    </source>
</evidence>
<dbReference type="FunFam" id="2.60.120.650:FF:000019">
    <property type="entry name" value="Bifunctional peptidase and arginyl-hydroxylase JMJD5"/>
    <property type="match status" value="1"/>
</dbReference>
<dbReference type="GO" id="GO:0003682">
    <property type="term" value="F:chromatin binding"/>
    <property type="evidence" value="ECO:0007669"/>
    <property type="project" value="UniProtKB-ARBA"/>
</dbReference>
<dbReference type="GO" id="GO:0031648">
    <property type="term" value="P:protein destabilization"/>
    <property type="evidence" value="ECO:0007669"/>
    <property type="project" value="UniProtKB-ARBA"/>
</dbReference>
<dbReference type="RefSeq" id="XP_055366834.1">
    <property type="nucleotide sequence ID" value="XM_055510859.1"/>
</dbReference>
<keyword evidence="7" id="KW-0560">Oxidoreductase</keyword>
<keyword evidence="9" id="KW-0805">Transcription regulation</keyword>
<evidence type="ECO:0000313" key="23">
    <source>
        <dbReference type="RefSeq" id="XP_029015784.1"/>
    </source>
</evidence>
<dbReference type="InterPro" id="IPR056520">
    <property type="entry name" value="ARM_KDM8_N"/>
</dbReference>
<dbReference type="RefSeq" id="XP_055366833.1">
    <property type="nucleotide sequence ID" value="XM_055510858.1"/>
</dbReference>
<dbReference type="InterPro" id="IPR003347">
    <property type="entry name" value="JmjC_dom"/>
</dbReference>
<evidence type="ECO:0000259" key="19">
    <source>
        <dbReference type="PROSITE" id="PS51184"/>
    </source>
</evidence>
<dbReference type="GO" id="GO:0140680">
    <property type="term" value="F:histone H3K36me/H3K36me2 demethylase activity"/>
    <property type="evidence" value="ECO:0007669"/>
    <property type="project" value="UniProtKB-EC"/>
</dbReference>
<evidence type="ECO:0000256" key="7">
    <source>
        <dbReference type="ARBA" id="ARBA00023002"/>
    </source>
</evidence>
<dbReference type="GO" id="GO:0010468">
    <property type="term" value="P:regulation of gene expression"/>
    <property type="evidence" value="ECO:0007669"/>
    <property type="project" value="UniProtKB-ARBA"/>
</dbReference>
<dbReference type="GeneTree" id="ENSGT00940000158074"/>